<keyword evidence="2" id="KW-0812">Transmembrane</keyword>
<feature type="region of interest" description="Disordered" evidence="1">
    <location>
        <begin position="1"/>
        <end position="27"/>
    </location>
</feature>
<reference evidence="3" key="1">
    <citation type="submission" date="2021-07" db="EMBL/GenBank/DDBJ databases">
        <title>Studies on halocins as antimicrobial molecules from haloarchaea.</title>
        <authorList>
            <person name="Kumar S."/>
            <person name="Khare S.K."/>
        </authorList>
    </citation>
    <scope>NUCLEOTIDE SEQUENCE</scope>
    <source>
        <strain evidence="3">NCIM 5678</strain>
    </source>
</reference>
<dbReference type="GeneID" id="74528602"/>
<accession>A0ABY5RK74</accession>
<gene>
    <name evidence="3" type="ORF">KU306_06850</name>
</gene>
<dbReference type="Pfam" id="PF24379">
    <property type="entry name" value="DUF7535"/>
    <property type="match status" value="1"/>
</dbReference>
<proteinExistence type="predicted"/>
<keyword evidence="2" id="KW-1133">Transmembrane helix</keyword>
<dbReference type="RefSeq" id="WP_007544675.1">
    <property type="nucleotide sequence ID" value="NZ_CP078063.1"/>
</dbReference>
<evidence type="ECO:0000313" key="3">
    <source>
        <dbReference type="EMBL" id="UVE51590.1"/>
    </source>
</evidence>
<name>A0ABY5RK74_HALLR</name>
<protein>
    <submittedName>
        <fullName evidence="3">Uncharacterized protein</fullName>
    </submittedName>
</protein>
<feature type="compositionally biased region" description="Basic and acidic residues" evidence="1">
    <location>
        <begin position="1"/>
        <end position="12"/>
    </location>
</feature>
<dbReference type="EMBL" id="CP078063">
    <property type="protein sequence ID" value="UVE51590.1"/>
    <property type="molecule type" value="Genomic_DNA"/>
</dbReference>
<feature type="transmembrane region" description="Helical" evidence="2">
    <location>
        <begin position="35"/>
        <end position="59"/>
    </location>
</feature>
<evidence type="ECO:0000256" key="1">
    <source>
        <dbReference type="SAM" id="MobiDB-lite"/>
    </source>
</evidence>
<evidence type="ECO:0000313" key="4">
    <source>
        <dbReference type="Proteomes" id="UP001058330"/>
    </source>
</evidence>
<keyword evidence="4" id="KW-1185">Reference proteome</keyword>
<organism evidence="3 4">
    <name type="scientific">Haloferax larsenii</name>
    <dbReference type="NCBI Taxonomy" id="302484"/>
    <lineage>
        <taxon>Archaea</taxon>
        <taxon>Methanobacteriati</taxon>
        <taxon>Methanobacteriota</taxon>
        <taxon>Stenosarchaea group</taxon>
        <taxon>Halobacteria</taxon>
        <taxon>Halobacteriales</taxon>
        <taxon>Haloferacaceae</taxon>
        <taxon>Haloferax</taxon>
    </lineage>
</organism>
<keyword evidence="2" id="KW-0472">Membrane</keyword>
<evidence type="ECO:0000256" key="2">
    <source>
        <dbReference type="SAM" id="Phobius"/>
    </source>
</evidence>
<dbReference type="InterPro" id="IPR055957">
    <property type="entry name" value="DUF7535"/>
</dbReference>
<sequence>MSQEESLARPTEDEYETVTPRFDSRPDGEMDSVGWLMFGLLAVLIIPLLPFIAIVYVLSKAFGYLGAQRGAGE</sequence>
<dbReference type="Proteomes" id="UP001058330">
    <property type="component" value="Chromosome"/>
</dbReference>